<dbReference type="InterPro" id="IPR000760">
    <property type="entry name" value="Inositol_monophosphatase-like"/>
</dbReference>
<proteinExistence type="inferred from homology"/>
<accession>A0A4S4DIU9</accession>
<evidence type="ECO:0000256" key="3">
    <source>
        <dbReference type="ARBA" id="ARBA00022723"/>
    </source>
</evidence>
<keyword evidence="3 6" id="KW-0479">Metal-binding</keyword>
<protein>
    <recommendedName>
        <fullName evidence="9">Inositol monophosphatase</fullName>
    </recommendedName>
</protein>
<comment type="caution">
    <text evidence="7">The sequence shown here is derived from an EMBL/GenBank/DDBJ whole genome shotgun (WGS) entry which is preliminary data.</text>
</comment>
<evidence type="ECO:0000256" key="5">
    <source>
        <dbReference type="ARBA" id="ARBA00022842"/>
    </source>
</evidence>
<dbReference type="InterPro" id="IPR051090">
    <property type="entry name" value="Inositol_monoP_superfamily"/>
</dbReference>
<organism evidence="7 8">
    <name type="scientific">Camellia sinensis var. sinensis</name>
    <name type="common">China tea</name>
    <dbReference type="NCBI Taxonomy" id="542762"/>
    <lineage>
        <taxon>Eukaryota</taxon>
        <taxon>Viridiplantae</taxon>
        <taxon>Streptophyta</taxon>
        <taxon>Embryophyta</taxon>
        <taxon>Tracheophyta</taxon>
        <taxon>Spermatophyta</taxon>
        <taxon>Magnoliopsida</taxon>
        <taxon>eudicotyledons</taxon>
        <taxon>Gunneridae</taxon>
        <taxon>Pentapetalae</taxon>
        <taxon>asterids</taxon>
        <taxon>Ericales</taxon>
        <taxon>Theaceae</taxon>
        <taxon>Camellia</taxon>
    </lineage>
</organism>
<evidence type="ECO:0000256" key="1">
    <source>
        <dbReference type="ARBA" id="ARBA00001946"/>
    </source>
</evidence>
<comment type="cofactor">
    <cofactor evidence="1 6">
        <name>Mg(2+)</name>
        <dbReference type="ChEBI" id="CHEBI:18420"/>
    </cofactor>
</comment>
<dbReference type="SUPFAM" id="SSF56655">
    <property type="entry name" value="Carbohydrate phosphatase"/>
    <property type="match status" value="1"/>
</dbReference>
<dbReference type="GO" id="GO:0008441">
    <property type="term" value="F:3'(2'),5'-bisphosphate nucleotidase activity"/>
    <property type="evidence" value="ECO:0007669"/>
    <property type="project" value="TreeGrafter"/>
</dbReference>
<gene>
    <name evidence="7" type="ORF">TEA_001629</name>
</gene>
<name>A0A4S4DIU9_CAMSN</name>
<dbReference type="GO" id="GO:0046872">
    <property type="term" value="F:metal ion binding"/>
    <property type="evidence" value="ECO:0007669"/>
    <property type="project" value="UniProtKB-KW"/>
</dbReference>
<evidence type="ECO:0000256" key="2">
    <source>
        <dbReference type="ARBA" id="ARBA00009759"/>
    </source>
</evidence>
<sequence length="123" mass="13533">MSKIKKKKLGYVFRIPGTYAEVPYEIPYAGNLCKYLMVACGRASVFILRKRAQTIVQAWDHAVGMICVHEAGGKVTDWRGSQLDLAADQVDRRFIYPSGGVLVANSSLHSKLLELISSSSSVV</sequence>
<evidence type="ECO:0000256" key="4">
    <source>
        <dbReference type="ARBA" id="ARBA00022801"/>
    </source>
</evidence>
<dbReference type="STRING" id="542762.A0A4S4DIU9"/>
<evidence type="ECO:0000313" key="8">
    <source>
        <dbReference type="Proteomes" id="UP000306102"/>
    </source>
</evidence>
<evidence type="ECO:0008006" key="9">
    <source>
        <dbReference type="Google" id="ProtNLM"/>
    </source>
</evidence>
<dbReference type="AlphaFoldDB" id="A0A4S4DIU9"/>
<dbReference type="GO" id="GO:0000103">
    <property type="term" value="P:sulfate assimilation"/>
    <property type="evidence" value="ECO:0007669"/>
    <property type="project" value="TreeGrafter"/>
</dbReference>
<feature type="binding site" evidence="6">
    <location>
        <position position="60"/>
    </location>
    <ligand>
        <name>Mg(2+)</name>
        <dbReference type="ChEBI" id="CHEBI:18420"/>
        <label>1</label>
        <note>catalytic</note>
    </ligand>
</feature>
<dbReference type="Gene3D" id="3.40.190.80">
    <property type="match status" value="1"/>
</dbReference>
<reference evidence="7 8" key="1">
    <citation type="journal article" date="2018" name="Proc. Natl. Acad. Sci. U.S.A.">
        <title>Draft genome sequence of Camellia sinensis var. sinensis provides insights into the evolution of the tea genome and tea quality.</title>
        <authorList>
            <person name="Wei C."/>
            <person name="Yang H."/>
            <person name="Wang S."/>
            <person name="Zhao J."/>
            <person name="Liu C."/>
            <person name="Gao L."/>
            <person name="Xia E."/>
            <person name="Lu Y."/>
            <person name="Tai Y."/>
            <person name="She G."/>
            <person name="Sun J."/>
            <person name="Cao H."/>
            <person name="Tong W."/>
            <person name="Gao Q."/>
            <person name="Li Y."/>
            <person name="Deng W."/>
            <person name="Jiang X."/>
            <person name="Wang W."/>
            <person name="Chen Q."/>
            <person name="Zhang S."/>
            <person name="Li H."/>
            <person name="Wu J."/>
            <person name="Wang P."/>
            <person name="Li P."/>
            <person name="Shi C."/>
            <person name="Zheng F."/>
            <person name="Jian J."/>
            <person name="Huang B."/>
            <person name="Shan D."/>
            <person name="Shi M."/>
            <person name="Fang C."/>
            <person name="Yue Y."/>
            <person name="Li F."/>
            <person name="Li D."/>
            <person name="Wei S."/>
            <person name="Han B."/>
            <person name="Jiang C."/>
            <person name="Yin Y."/>
            <person name="Xia T."/>
            <person name="Zhang Z."/>
            <person name="Bennetzen J.L."/>
            <person name="Zhao S."/>
            <person name="Wan X."/>
        </authorList>
    </citation>
    <scope>NUCLEOTIDE SEQUENCE [LARGE SCALE GENOMIC DNA]</scope>
    <source>
        <strain evidence="8">cv. Shuchazao</strain>
        <tissue evidence="7">Leaf</tissue>
    </source>
</reference>
<evidence type="ECO:0000256" key="6">
    <source>
        <dbReference type="PIRSR" id="PIRSR600760-2"/>
    </source>
</evidence>
<dbReference type="PANTHER" id="PTHR43200">
    <property type="entry name" value="PHOSPHATASE"/>
    <property type="match status" value="1"/>
</dbReference>
<keyword evidence="5 6" id="KW-0460">Magnesium</keyword>
<dbReference type="EMBL" id="SDRB02011118">
    <property type="protein sequence ID" value="THG02763.1"/>
    <property type="molecule type" value="Genomic_DNA"/>
</dbReference>
<dbReference type="Pfam" id="PF00459">
    <property type="entry name" value="Inositol_P"/>
    <property type="match status" value="1"/>
</dbReference>
<dbReference type="PANTHER" id="PTHR43200:SF4">
    <property type="entry name" value="PAP-SPECIFIC PHOSPHATASE, MITOCHONDRIAL-RELATED"/>
    <property type="match status" value="1"/>
</dbReference>
<comment type="similarity">
    <text evidence="2">Belongs to the inositol monophosphatase superfamily.</text>
</comment>
<evidence type="ECO:0000313" key="7">
    <source>
        <dbReference type="EMBL" id="THG02763.1"/>
    </source>
</evidence>
<keyword evidence="8" id="KW-1185">Reference proteome</keyword>
<dbReference type="Proteomes" id="UP000306102">
    <property type="component" value="Unassembled WGS sequence"/>
</dbReference>
<keyword evidence="4" id="KW-0378">Hydrolase</keyword>